<dbReference type="Pfam" id="PF11863">
    <property type="entry name" value="DUF3383"/>
    <property type="match status" value="1"/>
</dbReference>
<sequence>MSQTITDVDPFTRVKDVDVEMTVAKPQAVIGLGNMLILHQIAPSGHATTGGNVISRTTDSITGAQYTEYANADAMLAAVTGKTDPVYVKADNYFMQSAASDRVAVLEYPSGKLSDALKAFWYYNWTFMVFDQPQLAESSPSDDAIIASNICEANKDHFLVLQASQPAVYKPLNAQNYTIGLVHDIKEPMDAALIGSTANVKVGSVDWKFRKLKNITPERITVQAKNAVDLMHAIAYIEVSGQGQTSEGWVLSGDYIDSLHGDLWVKTNIGNKLQKYLQDTDKVPYDQRGINALAAIVSQVLQQAYEQGIILQQEVYDSNTGETQTTGKGDFSVRATSRSTQSALDLSSRHYGGLSFIYHRSGAIHTVTVRGTVQSDTLTTSKG</sequence>
<organism evidence="1 3">
    <name type="scientific">Lactobacillus helveticus CIRM-BIA 953</name>
    <dbReference type="NCBI Taxonomy" id="1226335"/>
    <lineage>
        <taxon>Bacteria</taxon>
        <taxon>Bacillati</taxon>
        <taxon>Bacillota</taxon>
        <taxon>Bacilli</taxon>
        <taxon>Lactobacillales</taxon>
        <taxon>Lactobacillaceae</taxon>
        <taxon>Lactobacillus</taxon>
    </lineage>
</organism>
<reference evidence="1 3" key="1">
    <citation type="submission" date="2013-09" db="EMBL/GenBank/DDBJ databases">
        <title>Draft Genome Sequence of five Lactobacillus helveticus strains CIRM-BIA 101T, 103, 104, 951 and 953 isolated from milk product.</title>
        <authorList>
            <person name="Valence F."/>
            <person name="Chuat V."/>
            <person name="Ma L."/>
            <person name="Creno S."/>
            <person name="Falentin H."/>
            <person name="Lortal S."/>
            <person name="Bizet C."/>
            <person name="Clermont D."/>
            <person name="Loux V."/>
            <person name="Bouchier C."/>
            <person name="Cousin S."/>
        </authorList>
    </citation>
    <scope>NUCLEOTIDE SEQUENCE [LARGE SCALE GENOMIC DNA]</scope>
    <source>
        <strain evidence="1 3">CIRM-BIA 953</strain>
    </source>
</reference>
<protein>
    <recommendedName>
        <fullName evidence="4">DUF3383 family protein</fullName>
    </recommendedName>
</protein>
<proteinExistence type="predicted"/>
<dbReference type="EMBL" id="CBUH010000169">
    <property type="protein sequence ID" value="CDI43298.1"/>
    <property type="molecule type" value="Genomic_DNA"/>
</dbReference>
<gene>
    <name evidence="1" type="ORF">LHCIRMBIA953_02569</name>
    <name evidence="2" type="ORF">LHCIRMBIA953_02653</name>
</gene>
<evidence type="ECO:0000313" key="2">
    <source>
        <dbReference type="EMBL" id="CDI43380.1"/>
    </source>
</evidence>
<evidence type="ECO:0000313" key="3">
    <source>
        <dbReference type="Proteomes" id="UP000017243"/>
    </source>
</evidence>
<dbReference type="InterPro" id="IPR021808">
    <property type="entry name" value="DUF3383"/>
</dbReference>
<dbReference type="RefSeq" id="WP_023061953.1">
    <property type="nucleotide sequence ID" value="NZ_CBUH010000169.1"/>
</dbReference>
<name>U4QFB2_LACHE</name>
<dbReference type="Proteomes" id="UP000017243">
    <property type="component" value="Unassembled WGS sequence"/>
</dbReference>
<comment type="caution">
    <text evidence="1">The sequence shown here is derived from an EMBL/GenBank/DDBJ whole genome shotgun (WGS) entry which is preliminary data.</text>
</comment>
<accession>U4QFB2</accession>
<dbReference type="EMBL" id="CBUH010000169">
    <property type="protein sequence ID" value="CDI43380.1"/>
    <property type="molecule type" value="Genomic_DNA"/>
</dbReference>
<evidence type="ECO:0008006" key="4">
    <source>
        <dbReference type="Google" id="ProtNLM"/>
    </source>
</evidence>
<evidence type="ECO:0000313" key="1">
    <source>
        <dbReference type="EMBL" id="CDI43298.1"/>
    </source>
</evidence>
<dbReference type="AlphaFoldDB" id="U4QFB2"/>